<keyword evidence="1" id="KW-0472">Membrane</keyword>
<organism evidence="2 3">
    <name type="scientific">Candidatus Yonathbacteria bacterium RIFOXYD1_FULL_52_36</name>
    <dbReference type="NCBI Taxonomy" id="1802730"/>
    <lineage>
        <taxon>Bacteria</taxon>
        <taxon>Candidatus Yonathiibacteriota</taxon>
    </lineage>
</organism>
<evidence type="ECO:0000313" key="3">
    <source>
        <dbReference type="Proteomes" id="UP000178168"/>
    </source>
</evidence>
<sequence>MLPVLRMVWASVLAAIAIIPTITALTGALMTIALGTTAVTTIVDLMMITAVIVTIIESMSTTVNGTIVLAIDHRLLHPRAVIAVAVADRQIRRLVLMIVWVTTATILGIRGVHQQVVVNASVRGVITSAIRAKYQLGGSSTIWHRATNFTFVRSVLILKSSTPSC</sequence>
<dbReference type="Proteomes" id="UP000178168">
    <property type="component" value="Unassembled WGS sequence"/>
</dbReference>
<evidence type="ECO:0000256" key="1">
    <source>
        <dbReference type="SAM" id="Phobius"/>
    </source>
</evidence>
<dbReference type="EMBL" id="MHUZ01000012">
    <property type="protein sequence ID" value="OHA85958.1"/>
    <property type="molecule type" value="Genomic_DNA"/>
</dbReference>
<comment type="caution">
    <text evidence="2">The sequence shown here is derived from an EMBL/GenBank/DDBJ whole genome shotgun (WGS) entry which is preliminary data.</text>
</comment>
<keyword evidence="1" id="KW-0812">Transmembrane</keyword>
<accession>A0A1G2SMN2</accession>
<keyword evidence="1" id="KW-1133">Transmembrane helix</keyword>
<proteinExistence type="predicted"/>
<name>A0A1G2SMN2_9BACT</name>
<evidence type="ECO:0000313" key="2">
    <source>
        <dbReference type="EMBL" id="OHA85958.1"/>
    </source>
</evidence>
<dbReference type="AlphaFoldDB" id="A0A1G2SMN2"/>
<reference evidence="2 3" key="1">
    <citation type="journal article" date="2016" name="Nat. Commun.">
        <title>Thousands of microbial genomes shed light on interconnected biogeochemical processes in an aquifer system.</title>
        <authorList>
            <person name="Anantharaman K."/>
            <person name="Brown C.T."/>
            <person name="Hug L.A."/>
            <person name="Sharon I."/>
            <person name="Castelle C.J."/>
            <person name="Probst A.J."/>
            <person name="Thomas B.C."/>
            <person name="Singh A."/>
            <person name="Wilkins M.J."/>
            <person name="Karaoz U."/>
            <person name="Brodie E.L."/>
            <person name="Williams K.H."/>
            <person name="Hubbard S.S."/>
            <person name="Banfield J.F."/>
        </authorList>
    </citation>
    <scope>NUCLEOTIDE SEQUENCE [LARGE SCALE GENOMIC DNA]</scope>
</reference>
<protein>
    <submittedName>
        <fullName evidence="2">Uncharacterized protein</fullName>
    </submittedName>
</protein>
<gene>
    <name evidence="2" type="ORF">A2591_00115</name>
</gene>
<feature type="transmembrane region" description="Helical" evidence="1">
    <location>
        <begin position="94"/>
        <end position="113"/>
    </location>
</feature>